<accession>A0A8X6I962</accession>
<organism evidence="1 2">
    <name type="scientific">Nephila pilipes</name>
    <name type="common">Giant wood spider</name>
    <name type="synonym">Nephila maculata</name>
    <dbReference type="NCBI Taxonomy" id="299642"/>
    <lineage>
        <taxon>Eukaryota</taxon>
        <taxon>Metazoa</taxon>
        <taxon>Ecdysozoa</taxon>
        <taxon>Arthropoda</taxon>
        <taxon>Chelicerata</taxon>
        <taxon>Arachnida</taxon>
        <taxon>Araneae</taxon>
        <taxon>Araneomorphae</taxon>
        <taxon>Entelegynae</taxon>
        <taxon>Araneoidea</taxon>
        <taxon>Nephilidae</taxon>
        <taxon>Nephila</taxon>
    </lineage>
</organism>
<evidence type="ECO:0000313" key="1">
    <source>
        <dbReference type="EMBL" id="GFS35360.1"/>
    </source>
</evidence>
<evidence type="ECO:0000313" key="2">
    <source>
        <dbReference type="Proteomes" id="UP000887013"/>
    </source>
</evidence>
<protein>
    <submittedName>
        <fullName evidence="1">Uncharacterized protein</fullName>
    </submittedName>
</protein>
<sequence>MLMLHPINQSRNEKSQKFMDKREGSYLVITNRSPTKWDIADQEEPDEVLEIYYSSALRAYELPISRDSGTVAPLLRRGRPRKFSVNSSP</sequence>
<keyword evidence="2" id="KW-1185">Reference proteome</keyword>
<dbReference type="AlphaFoldDB" id="A0A8X6I962"/>
<name>A0A8X6I962_NEPPI</name>
<dbReference type="Proteomes" id="UP000887013">
    <property type="component" value="Unassembled WGS sequence"/>
</dbReference>
<dbReference type="EMBL" id="BMAW01042671">
    <property type="protein sequence ID" value="GFS35360.1"/>
    <property type="molecule type" value="Genomic_DNA"/>
</dbReference>
<reference evidence="1" key="1">
    <citation type="submission" date="2020-08" db="EMBL/GenBank/DDBJ databases">
        <title>Multicomponent nature underlies the extraordinary mechanical properties of spider dragline silk.</title>
        <authorList>
            <person name="Kono N."/>
            <person name="Nakamura H."/>
            <person name="Mori M."/>
            <person name="Yoshida Y."/>
            <person name="Ohtoshi R."/>
            <person name="Malay A.D."/>
            <person name="Moran D.A.P."/>
            <person name="Tomita M."/>
            <person name="Numata K."/>
            <person name="Arakawa K."/>
        </authorList>
    </citation>
    <scope>NUCLEOTIDE SEQUENCE</scope>
</reference>
<dbReference type="OrthoDB" id="425619at2759"/>
<gene>
    <name evidence="1" type="primary">AVEN_124346_1</name>
    <name evidence="1" type="ORF">NPIL_26281</name>
</gene>
<proteinExistence type="predicted"/>
<comment type="caution">
    <text evidence="1">The sequence shown here is derived from an EMBL/GenBank/DDBJ whole genome shotgun (WGS) entry which is preliminary data.</text>
</comment>